<evidence type="ECO:0000313" key="12">
    <source>
        <dbReference type="EMBL" id="CAF0855257.1"/>
    </source>
</evidence>
<accession>A0A813WTD6</accession>
<evidence type="ECO:0000313" key="13">
    <source>
        <dbReference type="Proteomes" id="UP000663828"/>
    </source>
</evidence>
<reference evidence="12" key="1">
    <citation type="submission" date="2021-02" db="EMBL/GenBank/DDBJ databases">
        <authorList>
            <person name="Nowell W R."/>
        </authorList>
    </citation>
    <scope>NUCLEOTIDE SEQUENCE</scope>
</reference>
<evidence type="ECO:0000256" key="7">
    <source>
        <dbReference type="ARBA" id="ARBA00035131"/>
    </source>
</evidence>
<evidence type="ECO:0000256" key="3">
    <source>
        <dbReference type="ARBA" id="ARBA00022490"/>
    </source>
</evidence>
<dbReference type="InterPro" id="IPR017907">
    <property type="entry name" value="Znf_RING_CS"/>
</dbReference>
<dbReference type="PANTHER" id="PTHR12983:SF9">
    <property type="entry name" value="E3 UBIQUITIN-PROTEIN LIGASE RNF10"/>
    <property type="match status" value="1"/>
</dbReference>
<evidence type="ECO:0000256" key="2">
    <source>
        <dbReference type="ARBA" id="ARBA00008117"/>
    </source>
</evidence>
<feature type="compositionally biased region" description="Low complexity" evidence="10">
    <location>
        <begin position="160"/>
        <end position="181"/>
    </location>
</feature>
<sequence>MQLASHALDHVRQMSLEYHRKNSKNLLHINNHQNNPLNSTFLSLWPTNIIRETNDDYESFERIQREEERQQTTDKYQQQGEINLSHNKINHLGTRQMADNINSSNEQRQFSAGGNGGNGSNNNSIVHRKKANNNSGNGGDLTASPKYNKLNARGYNREIQQQQKQNRGNSNRGQRNVNSGNAKYRTQGQQNNANSEHGDYFDYVDVDGDDDGSTEMFGLDESLIGKQNSGSSAKKTNMSHLLNFHYRDKQRNNIRGNRRSSNSNYYFNNNKWSSNGNSTYRQSFSKEQFLQANCQFVVQSGVADYSVHFADPDLAIDWSHVEQVRLHSMQPLKCPICLSEPHAGKITRCGHVYCWSCLLHYLALSDKPWRKCPVCAESIYKDDIRSVRGIVSRSLKAGDWITFRLMCRERGSVLFYPRNHFQSLVYQQHEPEGLVVDANKQQHTHLLSANDETILNEIIEKEKLELLKQLEEDGEQPEACFIKQALEENNKRELLIQERVHLRKTHGEIKIIPTQPKIEEKLQPTKLTLVYDDAFDDIVASGSSEKEAIHDEETSDPNPPVSSDTTTSQPTSNVQPHLHFFYQADGIFHAYLNGFNTRMLLHEYGCYQQCPDELHVRVEAIESYFMTEDVRSHFRSLSHLPLTCEFQVIEVRLHPPLISPMTMQTFAEEFHRRRQLRTRKERLEKRRQQQAEYVESQKLFSQYPPEMMYIPQESFPVNGTNSMEEFPAMISSATASSSPPSASVQLSDENLSPPAGVSFAQMLKQQAPPSAPKPASTAQSLPIKSSTIEMSSKNKKSKKKNNRDSDNDEPLNEDEEYYASVPNFHSSFSLEGVFDRLKLVNGEEHPATAIGEVQTNVTSKKKNKKTKQVLFATGLGGQAKL</sequence>
<evidence type="ECO:0000256" key="1">
    <source>
        <dbReference type="ARBA" id="ARBA00004496"/>
    </source>
</evidence>
<keyword evidence="3" id="KW-0963">Cytoplasm</keyword>
<dbReference type="InterPro" id="IPR018957">
    <property type="entry name" value="Znf_C3HC4_RING-type"/>
</dbReference>
<dbReference type="Proteomes" id="UP000663828">
    <property type="component" value="Unassembled WGS sequence"/>
</dbReference>
<dbReference type="InterPro" id="IPR001841">
    <property type="entry name" value="Znf_RING"/>
</dbReference>
<dbReference type="GO" id="GO:0000976">
    <property type="term" value="F:transcription cis-regulatory region binding"/>
    <property type="evidence" value="ECO:0007669"/>
    <property type="project" value="TreeGrafter"/>
</dbReference>
<dbReference type="SMART" id="SM00184">
    <property type="entry name" value="RING"/>
    <property type="match status" value="1"/>
</dbReference>
<evidence type="ECO:0000256" key="8">
    <source>
        <dbReference type="ARBA" id="ARBA00035390"/>
    </source>
</evidence>
<feature type="compositionally biased region" description="Low complexity" evidence="10">
    <location>
        <begin position="764"/>
        <end position="780"/>
    </location>
</feature>
<proteinExistence type="inferred from homology"/>
<protein>
    <recommendedName>
        <fullName evidence="7">E3 ubiquitin-protein ligase RNF10</fullName>
    </recommendedName>
    <alternativeName>
        <fullName evidence="8">RING finger protein 10</fullName>
    </alternativeName>
</protein>
<dbReference type="Gene3D" id="3.30.40.10">
    <property type="entry name" value="Zinc/RING finger domain, C3HC4 (zinc finger)"/>
    <property type="match status" value="1"/>
</dbReference>
<evidence type="ECO:0000256" key="4">
    <source>
        <dbReference type="ARBA" id="ARBA00022723"/>
    </source>
</evidence>
<dbReference type="GO" id="GO:0005737">
    <property type="term" value="C:cytoplasm"/>
    <property type="evidence" value="ECO:0007669"/>
    <property type="project" value="UniProtKB-SubCell"/>
</dbReference>
<dbReference type="AlphaFoldDB" id="A0A813WTD6"/>
<evidence type="ECO:0000259" key="11">
    <source>
        <dbReference type="PROSITE" id="PS50089"/>
    </source>
</evidence>
<comment type="subcellular location">
    <subcellularLocation>
        <location evidence="1">Cytoplasm</location>
    </subcellularLocation>
</comment>
<evidence type="ECO:0000256" key="6">
    <source>
        <dbReference type="ARBA" id="ARBA00022833"/>
    </source>
</evidence>
<dbReference type="PANTHER" id="PTHR12983">
    <property type="entry name" value="RING FINGER 10 FAMILY MEMBER"/>
    <property type="match status" value="1"/>
</dbReference>
<feature type="compositionally biased region" description="Low complexity" evidence="10">
    <location>
        <begin position="732"/>
        <end position="743"/>
    </location>
</feature>
<feature type="region of interest" description="Disordered" evidence="10">
    <location>
        <begin position="160"/>
        <end position="198"/>
    </location>
</feature>
<dbReference type="GO" id="GO:0008270">
    <property type="term" value="F:zinc ion binding"/>
    <property type="evidence" value="ECO:0007669"/>
    <property type="project" value="UniProtKB-KW"/>
</dbReference>
<dbReference type="InterPro" id="IPR013083">
    <property type="entry name" value="Znf_RING/FYVE/PHD"/>
</dbReference>
<dbReference type="PROSITE" id="PS50089">
    <property type="entry name" value="ZF_RING_2"/>
    <property type="match status" value="1"/>
</dbReference>
<comment type="caution">
    <text evidence="12">The sequence shown here is derived from an EMBL/GenBank/DDBJ whole genome shotgun (WGS) entry which is preliminary data.</text>
</comment>
<dbReference type="PROSITE" id="PS00518">
    <property type="entry name" value="ZF_RING_1"/>
    <property type="match status" value="1"/>
</dbReference>
<keyword evidence="13" id="KW-1185">Reference proteome</keyword>
<evidence type="ECO:0000256" key="10">
    <source>
        <dbReference type="SAM" id="MobiDB-lite"/>
    </source>
</evidence>
<name>A0A813WTD6_ADIRI</name>
<keyword evidence="5 9" id="KW-0863">Zinc-finger</keyword>
<feature type="region of interest" description="Disordered" evidence="10">
    <location>
        <begin position="543"/>
        <end position="572"/>
    </location>
</feature>
<dbReference type="Pfam" id="PF00097">
    <property type="entry name" value="zf-C3HC4"/>
    <property type="match status" value="1"/>
</dbReference>
<feature type="compositionally biased region" description="Polar residues" evidence="10">
    <location>
        <begin position="184"/>
        <end position="195"/>
    </location>
</feature>
<evidence type="ECO:0000256" key="5">
    <source>
        <dbReference type="ARBA" id="ARBA00022771"/>
    </source>
</evidence>
<dbReference type="CDD" id="cd16536">
    <property type="entry name" value="RING-HC_RNF10"/>
    <property type="match status" value="1"/>
</dbReference>
<comment type="similarity">
    <text evidence="2">Belongs to the RNF10 family.</text>
</comment>
<dbReference type="SUPFAM" id="SSF57850">
    <property type="entry name" value="RING/U-box"/>
    <property type="match status" value="1"/>
</dbReference>
<dbReference type="GO" id="GO:0045944">
    <property type="term" value="P:positive regulation of transcription by RNA polymerase II"/>
    <property type="evidence" value="ECO:0007669"/>
    <property type="project" value="TreeGrafter"/>
</dbReference>
<keyword evidence="6" id="KW-0862">Zinc</keyword>
<feature type="region of interest" description="Disordered" evidence="10">
    <location>
        <begin position="732"/>
        <end position="812"/>
    </location>
</feature>
<feature type="domain" description="RING-type" evidence="11">
    <location>
        <begin position="334"/>
        <end position="375"/>
    </location>
</feature>
<gene>
    <name evidence="12" type="ORF">XAT740_LOCUS5695</name>
</gene>
<feature type="compositionally biased region" description="Polar residues" evidence="10">
    <location>
        <begin position="561"/>
        <end position="572"/>
    </location>
</feature>
<dbReference type="InterPro" id="IPR039739">
    <property type="entry name" value="MAG2/RNF10"/>
</dbReference>
<evidence type="ECO:0000256" key="9">
    <source>
        <dbReference type="PROSITE-ProRule" id="PRU00175"/>
    </source>
</evidence>
<keyword evidence="4" id="KW-0479">Metal-binding</keyword>
<organism evidence="12 13">
    <name type="scientific">Adineta ricciae</name>
    <name type="common">Rotifer</name>
    <dbReference type="NCBI Taxonomy" id="249248"/>
    <lineage>
        <taxon>Eukaryota</taxon>
        <taxon>Metazoa</taxon>
        <taxon>Spiralia</taxon>
        <taxon>Gnathifera</taxon>
        <taxon>Rotifera</taxon>
        <taxon>Eurotatoria</taxon>
        <taxon>Bdelloidea</taxon>
        <taxon>Adinetida</taxon>
        <taxon>Adinetidae</taxon>
        <taxon>Adineta</taxon>
    </lineage>
</organism>
<dbReference type="EMBL" id="CAJNOR010000249">
    <property type="protein sequence ID" value="CAF0855257.1"/>
    <property type="molecule type" value="Genomic_DNA"/>
</dbReference>
<feature type="region of interest" description="Disordered" evidence="10">
    <location>
        <begin position="106"/>
        <end position="147"/>
    </location>
</feature>